<evidence type="ECO:0000313" key="5">
    <source>
        <dbReference type="EMBL" id="QEU78277.1"/>
    </source>
</evidence>
<proteinExistence type="predicted"/>
<gene>
    <name evidence="5" type="ORF">CP968_08290</name>
    <name evidence="4" type="ORF">GCM10010371_20700</name>
</gene>
<name>A0A5P2UNN0_9ACTN</name>
<accession>A0A5P2UNN0</accession>
<dbReference type="RefSeq" id="WP_150517371.1">
    <property type="nucleotide sequence ID" value="NZ_BMVX01000006.1"/>
</dbReference>
<dbReference type="Pfam" id="PF18674">
    <property type="entry name" value="TarS_C1"/>
    <property type="match status" value="1"/>
</dbReference>
<dbReference type="EMBL" id="BMVX01000006">
    <property type="protein sequence ID" value="GGZ61005.1"/>
    <property type="molecule type" value="Genomic_DNA"/>
</dbReference>
<dbReference type="InterPro" id="IPR050834">
    <property type="entry name" value="Glycosyltransf_2"/>
</dbReference>
<dbReference type="InterPro" id="IPR001173">
    <property type="entry name" value="Glyco_trans_2-like"/>
</dbReference>
<evidence type="ECO:0000259" key="2">
    <source>
        <dbReference type="Pfam" id="PF18674"/>
    </source>
</evidence>
<dbReference type="AlphaFoldDB" id="A0A5P2UNN0"/>
<dbReference type="OrthoDB" id="2676521at2"/>
<evidence type="ECO:0000313" key="4">
    <source>
        <dbReference type="EMBL" id="GGZ61005.1"/>
    </source>
</evidence>
<evidence type="ECO:0000259" key="3">
    <source>
        <dbReference type="Pfam" id="PF22181"/>
    </source>
</evidence>
<dbReference type="Gene3D" id="3.90.550.10">
    <property type="entry name" value="Spore Coat Polysaccharide Biosynthesis Protein SpsA, Chain A"/>
    <property type="match status" value="1"/>
</dbReference>
<evidence type="ECO:0000259" key="1">
    <source>
        <dbReference type="Pfam" id="PF00535"/>
    </source>
</evidence>
<reference evidence="5 6" key="2">
    <citation type="submission" date="2017-09" db="EMBL/GenBank/DDBJ databases">
        <authorList>
            <person name="Lee N."/>
            <person name="Cho B.-K."/>
        </authorList>
    </citation>
    <scope>NUCLEOTIDE SEQUENCE [LARGE SCALE GENOMIC DNA]</scope>
    <source>
        <strain evidence="5 6">ATCC 27467</strain>
    </source>
</reference>
<sequence>MNTAVVHAASIRDVTVALRVCNQAALLDAALDALAAQTIGTDRLDVIAVDDGSTDASGELLARAAQRYAGFLRVGRVAHGLSPAAARNWALSQAAGRYVIFLEASDRLAPDALARMVAAADTNEADVVLGKPEGGDRQAAAVFRKNLSHTDVYSSRAYWSLSPDKLFRTGMLQRRALAFPTDMPVGDDQAFTAAALIAADNVSVVGDRTCVFRGPAPAGAANLPDRVALVSRMLALVSAQLPEGARRDRLHSRHLEVELGRATAEALLTQDVDPAERERALWGAVEILRTQVAPGALALLPRMLAVRFALLSLGHAAEAQSIAAFEADKDRPAVRKTVEDGRVYTTLPFFRDPRVVLPDALFDITADMTVTHQLQRVAWDGSMLLLDGFAFFEQLSTKDRATRVVMRERASGAEQSFSVTARRDDTLTNAKGNTRAMGRFSTRVNLAQTADGRPFPPGVWDLYLSVSFEGVTQEVRLGRRRADGLDTTARQPVTVAPAPDAPSMELVATPYYTAAGDLSLEISQRSPLPVRG</sequence>
<keyword evidence="6" id="KW-1185">Reference proteome</keyword>
<dbReference type="Pfam" id="PF22181">
    <property type="entry name" value="TarS_linker"/>
    <property type="match status" value="1"/>
</dbReference>
<dbReference type="InterPro" id="IPR054028">
    <property type="entry name" value="TarS/TarP_linker"/>
</dbReference>
<dbReference type="Proteomes" id="UP000326831">
    <property type="component" value="Chromosome"/>
</dbReference>
<reference evidence="4" key="3">
    <citation type="submission" date="2020-09" db="EMBL/GenBank/DDBJ databases">
        <authorList>
            <person name="Sun Q."/>
            <person name="Ohkuma M."/>
        </authorList>
    </citation>
    <scope>NUCLEOTIDE SEQUENCE</scope>
    <source>
        <strain evidence="4">JCM 4834</strain>
    </source>
</reference>
<dbReference type="Pfam" id="PF00535">
    <property type="entry name" value="Glycos_transf_2"/>
    <property type="match status" value="1"/>
</dbReference>
<feature type="domain" description="TarS C-terminal" evidence="2">
    <location>
        <begin position="373"/>
        <end position="522"/>
    </location>
</feature>
<evidence type="ECO:0000313" key="6">
    <source>
        <dbReference type="Proteomes" id="UP000326831"/>
    </source>
</evidence>
<dbReference type="EMBL" id="CP023701">
    <property type="protein sequence ID" value="QEU78277.1"/>
    <property type="molecule type" value="Genomic_DNA"/>
</dbReference>
<dbReference type="KEGG" id="ssub:CP968_08290"/>
<keyword evidence="5" id="KW-0808">Transferase</keyword>
<dbReference type="PANTHER" id="PTHR43685">
    <property type="entry name" value="GLYCOSYLTRANSFERASE"/>
    <property type="match status" value="1"/>
</dbReference>
<feature type="domain" description="Glycosyltransferase 2-like" evidence="1">
    <location>
        <begin position="18"/>
        <end position="135"/>
    </location>
</feature>
<protein>
    <submittedName>
        <fullName evidence="5">Glycosyltransferase family 2 protein</fullName>
    </submittedName>
</protein>
<dbReference type="InterPro" id="IPR041038">
    <property type="entry name" value="TarS_C1"/>
</dbReference>
<dbReference type="GO" id="GO:0016740">
    <property type="term" value="F:transferase activity"/>
    <property type="evidence" value="ECO:0007669"/>
    <property type="project" value="UniProtKB-KW"/>
</dbReference>
<dbReference type="InterPro" id="IPR029044">
    <property type="entry name" value="Nucleotide-diphossugar_trans"/>
</dbReference>
<dbReference type="PANTHER" id="PTHR43685:SF2">
    <property type="entry name" value="GLYCOSYLTRANSFERASE 2-LIKE DOMAIN-CONTAINING PROTEIN"/>
    <property type="match status" value="1"/>
</dbReference>
<reference evidence="4" key="1">
    <citation type="journal article" date="2014" name="Int. J. Syst. Evol. Microbiol.">
        <title>Complete genome sequence of Corynebacterium casei LMG S-19264T (=DSM 44701T), isolated from a smear-ripened cheese.</title>
        <authorList>
            <consortium name="US DOE Joint Genome Institute (JGI-PGF)"/>
            <person name="Walter F."/>
            <person name="Albersmeier A."/>
            <person name="Kalinowski J."/>
            <person name="Ruckert C."/>
        </authorList>
    </citation>
    <scope>NUCLEOTIDE SEQUENCE</scope>
    <source>
        <strain evidence="4">JCM 4834</strain>
    </source>
</reference>
<dbReference type="SUPFAM" id="SSF53448">
    <property type="entry name" value="Nucleotide-diphospho-sugar transferases"/>
    <property type="match status" value="1"/>
</dbReference>
<dbReference type="CDD" id="cd00761">
    <property type="entry name" value="Glyco_tranf_GTA_type"/>
    <property type="match status" value="1"/>
</dbReference>
<feature type="domain" description="TarS/TarP linker" evidence="3">
    <location>
        <begin position="229"/>
        <end position="320"/>
    </location>
</feature>
<organism evidence="5 6">
    <name type="scientific">Streptomyces subrutilus</name>
    <dbReference type="NCBI Taxonomy" id="36818"/>
    <lineage>
        <taxon>Bacteria</taxon>
        <taxon>Bacillati</taxon>
        <taxon>Actinomycetota</taxon>
        <taxon>Actinomycetes</taxon>
        <taxon>Kitasatosporales</taxon>
        <taxon>Streptomycetaceae</taxon>
        <taxon>Streptomyces</taxon>
    </lineage>
</organism>
<dbReference type="Proteomes" id="UP000634660">
    <property type="component" value="Unassembled WGS sequence"/>
</dbReference>